<evidence type="ECO:0000313" key="2">
    <source>
        <dbReference type="EMBL" id="SUZ65823.1"/>
    </source>
</evidence>
<evidence type="ECO:0000256" key="1">
    <source>
        <dbReference type="SAM" id="Coils"/>
    </source>
</evidence>
<protein>
    <submittedName>
        <fullName evidence="2">Uncharacterized protein</fullName>
    </submittedName>
</protein>
<dbReference type="EMBL" id="UINC01000969">
    <property type="protein sequence ID" value="SUZ65823.1"/>
    <property type="molecule type" value="Genomic_DNA"/>
</dbReference>
<sequence length="216" mass="25348">MTLTTTEAQVGSKIDLENVDVETKALPTIVLFGKEYTFRERNKFIKDLLMSQFYLKGLTISLDLEEFITKRVFRFNHKGKVDIYLKRKKLPQNNKYNSFMLDGAAYSELNITRLVRTIQDVRIDSIQNGIKKRKKLLIEMTELNNEISDLEISLDKYKNAYNDIIVSKKLSDKKYIQLQGLEKISVIQKKYKTVKRKIARNKRDLENLILLVVSIY</sequence>
<accession>A0A381PK48</accession>
<organism evidence="2">
    <name type="scientific">marine metagenome</name>
    <dbReference type="NCBI Taxonomy" id="408172"/>
    <lineage>
        <taxon>unclassified sequences</taxon>
        <taxon>metagenomes</taxon>
        <taxon>ecological metagenomes</taxon>
    </lineage>
</organism>
<proteinExistence type="predicted"/>
<gene>
    <name evidence="2" type="ORF">METZ01_LOCUS18677</name>
</gene>
<name>A0A381PK48_9ZZZZ</name>
<keyword evidence="1" id="KW-0175">Coiled coil</keyword>
<dbReference type="AlphaFoldDB" id="A0A381PK48"/>
<reference evidence="2" key="1">
    <citation type="submission" date="2018-05" db="EMBL/GenBank/DDBJ databases">
        <authorList>
            <person name="Lanie J.A."/>
            <person name="Ng W.-L."/>
            <person name="Kazmierczak K.M."/>
            <person name="Andrzejewski T.M."/>
            <person name="Davidsen T.M."/>
            <person name="Wayne K.J."/>
            <person name="Tettelin H."/>
            <person name="Glass J.I."/>
            <person name="Rusch D."/>
            <person name="Podicherti R."/>
            <person name="Tsui H.-C.T."/>
            <person name="Winkler M.E."/>
        </authorList>
    </citation>
    <scope>NUCLEOTIDE SEQUENCE</scope>
</reference>
<feature type="coiled-coil region" evidence="1">
    <location>
        <begin position="126"/>
        <end position="160"/>
    </location>
</feature>